<sequence>MSSLTKYWKSELIALAADLNVELLPNDTVVNILKKIKESPDYDADFALDTIKCIREEKEIEEKRLERQEATRLAEAAQIREYELEKLRLTQSNDTASVRSNASNGSQNYRIPSIKSVLSPFDPEKSDVSLFLTVFKRQADKLGIPDEELVTQLISVLSANMTELIIRDTGDDMDDFEVVKKILLERFRLSTDAYRVKYMTHQKGVNSLWKDLVFELNSY</sequence>
<reference evidence="2 3" key="1">
    <citation type="journal article" date="2019" name="Sci. Rep.">
        <title>Orb-weaving spider Araneus ventricosus genome elucidates the spidroin gene catalogue.</title>
        <authorList>
            <person name="Kono N."/>
            <person name="Nakamura H."/>
            <person name="Ohtoshi R."/>
            <person name="Moran D.A.P."/>
            <person name="Shinohara A."/>
            <person name="Yoshida Y."/>
            <person name="Fujiwara M."/>
            <person name="Mori M."/>
            <person name="Tomita M."/>
            <person name="Arakawa K."/>
        </authorList>
    </citation>
    <scope>NUCLEOTIDE SEQUENCE [LARGE SCALE GENOMIC DNA]</scope>
</reference>
<feature type="coiled-coil region" evidence="1">
    <location>
        <begin position="48"/>
        <end position="85"/>
    </location>
</feature>
<dbReference type="PANTHER" id="PTHR46888">
    <property type="entry name" value="ZINC KNUCKLE DOMAINCONTAINING PROTEIN-RELATED"/>
    <property type="match status" value="1"/>
</dbReference>
<proteinExistence type="predicted"/>
<evidence type="ECO:0000313" key="3">
    <source>
        <dbReference type="Proteomes" id="UP000499080"/>
    </source>
</evidence>
<protein>
    <submittedName>
        <fullName evidence="2">Uncharacterized protein</fullName>
    </submittedName>
</protein>
<feature type="non-terminal residue" evidence="2">
    <location>
        <position position="219"/>
    </location>
</feature>
<dbReference type="EMBL" id="BGPR01227814">
    <property type="protein sequence ID" value="GBL63421.1"/>
    <property type="molecule type" value="Genomic_DNA"/>
</dbReference>
<organism evidence="2 3">
    <name type="scientific">Araneus ventricosus</name>
    <name type="common">Orbweaver spider</name>
    <name type="synonym">Epeira ventricosa</name>
    <dbReference type="NCBI Taxonomy" id="182803"/>
    <lineage>
        <taxon>Eukaryota</taxon>
        <taxon>Metazoa</taxon>
        <taxon>Ecdysozoa</taxon>
        <taxon>Arthropoda</taxon>
        <taxon>Chelicerata</taxon>
        <taxon>Arachnida</taxon>
        <taxon>Araneae</taxon>
        <taxon>Araneomorphae</taxon>
        <taxon>Entelegynae</taxon>
        <taxon>Araneoidea</taxon>
        <taxon>Araneidae</taxon>
        <taxon>Araneus</taxon>
    </lineage>
</organism>
<name>A0A4Y1ZS79_ARAVE</name>
<dbReference type="OrthoDB" id="8065738at2759"/>
<dbReference type="Proteomes" id="UP000499080">
    <property type="component" value="Unassembled WGS sequence"/>
</dbReference>
<comment type="caution">
    <text evidence="2">The sequence shown here is derived from an EMBL/GenBank/DDBJ whole genome shotgun (WGS) entry which is preliminary data.</text>
</comment>
<gene>
    <name evidence="2" type="ORF">AVEN_97542_1</name>
</gene>
<accession>A0A4Y1ZS79</accession>
<dbReference type="PANTHER" id="PTHR46888:SF11">
    <property type="entry name" value="SCAN BOX DOMAIN-CONTAINING PROTEIN"/>
    <property type="match status" value="1"/>
</dbReference>
<evidence type="ECO:0000313" key="2">
    <source>
        <dbReference type="EMBL" id="GBL63421.1"/>
    </source>
</evidence>
<keyword evidence="1" id="KW-0175">Coiled coil</keyword>
<keyword evidence="3" id="KW-1185">Reference proteome</keyword>
<dbReference type="AlphaFoldDB" id="A0A4Y1ZS79"/>
<evidence type="ECO:0000256" key="1">
    <source>
        <dbReference type="SAM" id="Coils"/>
    </source>
</evidence>